<dbReference type="VEuPathDB" id="TriTrypDB:LpyrH10_59_0010"/>
<dbReference type="RefSeq" id="XP_015651506.1">
    <property type="nucleotide sequence ID" value="XM_015809910.1"/>
</dbReference>
<dbReference type="Pfam" id="PF00385">
    <property type="entry name" value="Chromo"/>
    <property type="match status" value="1"/>
</dbReference>
<accession>A0A0M9FP05</accession>
<protein>
    <recommendedName>
        <fullName evidence="1">Chromo domain-containing protein</fullName>
    </recommendedName>
</protein>
<organism evidence="2 3">
    <name type="scientific">Leptomonas pyrrhocoris</name>
    <name type="common">Firebug parasite</name>
    <dbReference type="NCBI Taxonomy" id="157538"/>
    <lineage>
        <taxon>Eukaryota</taxon>
        <taxon>Discoba</taxon>
        <taxon>Euglenozoa</taxon>
        <taxon>Kinetoplastea</taxon>
        <taxon>Metakinetoplastina</taxon>
        <taxon>Trypanosomatida</taxon>
        <taxon>Trypanosomatidae</taxon>
        <taxon>Leishmaniinae</taxon>
        <taxon>Leptomonas</taxon>
    </lineage>
</organism>
<dbReference type="InterPro" id="IPR000953">
    <property type="entry name" value="Chromo/chromo_shadow_dom"/>
</dbReference>
<evidence type="ECO:0000259" key="1">
    <source>
        <dbReference type="PROSITE" id="PS50013"/>
    </source>
</evidence>
<dbReference type="InterPro" id="IPR023780">
    <property type="entry name" value="Chromo_domain"/>
</dbReference>
<comment type="caution">
    <text evidence="2">The sequence shown here is derived from an EMBL/GenBank/DDBJ whole genome shotgun (WGS) entry which is preliminary data.</text>
</comment>
<reference evidence="2 3" key="1">
    <citation type="submission" date="2015-07" db="EMBL/GenBank/DDBJ databases">
        <title>High-quality genome of monoxenous trypanosomatid Leptomonas pyrrhocoris.</title>
        <authorList>
            <person name="Flegontov P."/>
            <person name="Butenko A."/>
            <person name="Firsov S."/>
            <person name="Vlcek C."/>
            <person name="Logacheva M.D."/>
            <person name="Field M."/>
            <person name="Filatov D."/>
            <person name="Flegontova O."/>
            <person name="Gerasimov E."/>
            <person name="Jackson A.P."/>
            <person name="Kelly S."/>
            <person name="Opperdoes F."/>
            <person name="O'Reilly A."/>
            <person name="Votypka J."/>
            <person name="Yurchenko V."/>
            <person name="Lukes J."/>
        </authorList>
    </citation>
    <scope>NUCLEOTIDE SEQUENCE [LARGE SCALE GENOMIC DNA]</scope>
    <source>
        <strain evidence="2">H10</strain>
    </source>
</reference>
<evidence type="ECO:0000313" key="2">
    <source>
        <dbReference type="EMBL" id="KPA73067.1"/>
    </source>
</evidence>
<feature type="domain" description="Chromo" evidence="1">
    <location>
        <begin position="177"/>
        <end position="233"/>
    </location>
</feature>
<sequence>MELRSLKTWSRYLPLVQRIINATPHAATMVAPSRLLFGSAVDTDRQLLKPISSERRSVTVEDYVQELIQAQESLIAASQDHQDKVIEERLSQSAENPTEYAAGDYVVVSYPDRPPSKLAPRWRGPLIIADRVGSDMYQCQDLVTHRFTDFHVSRLKKYNMDMTPNPVEVAQVDNDEWKVEQIVDHKGLTKKAVRFRVRWEGFEPTDDTWLPYSECRDLEALDVYLAAHPELRL</sequence>
<proteinExistence type="predicted"/>
<dbReference type="Proteomes" id="UP000037923">
    <property type="component" value="Unassembled WGS sequence"/>
</dbReference>
<dbReference type="PROSITE" id="PS50013">
    <property type="entry name" value="CHROMO_2"/>
    <property type="match status" value="1"/>
</dbReference>
<dbReference type="GeneID" id="26910427"/>
<dbReference type="SMART" id="SM00298">
    <property type="entry name" value="CHROMO"/>
    <property type="match status" value="1"/>
</dbReference>
<evidence type="ECO:0000313" key="3">
    <source>
        <dbReference type="Proteomes" id="UP000037923"/>
    </source>
</evidence>
<dbReference type="OrthoDB" id="2793220at2759"/>
<gene>
    <name evidence="2" type="ORF">ABB37_10147</name>
</gene>
<dbReference type="InterPro" id="IPR016197">
    <property type="entry name" value="Chromo-like_dom_sf"/>
</dbReference>
<dbReference type="Gene3D" id="2.40.50.40">
    <property type="match status" value="1"/>
</dbReference>
<dbReference type="AlphaFoldDB" id="A0A0M9FP05"/>
<name>A0A0M9FP05_LEPPY</name>
<dbReference type="SUPFAM" id="SSF54160">
    <property type="entry name" value="Chromo domain-like"/>
    <property type="match status" value="1"/>
</dbReference>
<keyword evidence="3" id="KW-1185">Reference proteome</keyword>
<dbReference type="EMBL" id="LGTL01000059">
    <property type="protein sequence ID" value="KPA73067.1"/>
    <property type="molecule type" value="Genomic_DNA"/>
</dbReference>